<accession>G7VFL7</accession>
<protein>
    <submittedName>
        <fullName evidence="1">Uncharacterized protein</fullName>
    </submittedName>
</protein>
<dbReference type="BioCyc" id="PSP1104324:GJSN-2785-MONOMER"/>
<sequence>MRVQADSAETLVVKKLAQPVVAIARQPFPYLLANLTI</sequence>
<keyword evidence="2" id="KW-1185">Reference proteome</keyword>
<gene>
    <name evidence="1" type="ORF">P186_2847</name>
</gene>
<reference evidence="1 2" key="1">
    <citation type="journal article" date="2012" name="J. Bacteriol.">
        <title>Complete genome sequence of strain 1860, a crenarchaeon of the genus pyrobaculum able to grow with various electron acceptors.</title>
        <authorList>
            <person name="Mardanov A.V."/>
            <person name="Gumerov V.M."/>
            <person name="Slobodkina G.B."/>
            <person name="Beletsky A.V."/>
            <person name="Bonch-Osmolovskaya E.A."/>
            <person name="Ravin N.V."/>
            <person name="Skryabin K.G."/>
        </authorList>
    </citation>
    <scope>NUCLEOTIDE SEQUENCE [LARGE SCALE GENOMIC DNA]</scope>
    <source>
        <strain evidence="1 2">1860</strain>
    </source>
</reference>
<evidence type="ECO:0000313" key="1">
    <source>
        <dbReference type="EMBL" id="AET34223.1"/>
    </source>
</evidence>
<proteinExistence type="predicted"/>
<dbReference type="Proteomes" id="UP000005867">
    <property type="component" value="Chromosome"/>
</dbReference>
<dbReference type="KEGG" id="pyr:P186_2847"/>
<dbReference type="EMBL" id="CP003098">
    <property type="protein sequence ID" value="AET34223.1"/>
    <property type="molecule type" value="Genomic_DNA"/>
</dbReference>
<evidence type="ECO:0000313" key="2">
    <source>
        <dbReference type="Proteomes" id="UP000005867"/>
    </source>
</evidence>
<dbReference type="AlphaFoldDB" id="G7VFL7"/>
<dbReference type="HOGENOM" id="CLU_3338632_0_0_2"/>
<organism evidence="1 2">
    <name type="scientific">Pyrobaculum ferrireducens</name>
    <dbReference type="NCBI Taxonomy" id="1104324"/>
    <lineage>
        <taxon>Archaea</taxon>
        <taxon>Thermoproteota</taxon>
        <taxon>Thermoprotei</taxon>
        <taxon>Thermoproteales</taxon>
        <taxon>Thermoproteaceae</taxon>
        <taxon>Pyrobaculum</taxon>
    </lineage>
</organism>
<name>G7VFL7_9CREN</name>